<dbReference type="InParanoid" id="D2V4U4"/>
<sequence>MTSRQLSLTCSFGCYFMTTRFDEQQCLGTSLTNSDHSDNGTAVDNVSVTSSCSSSSSTSSSNNDVASSDKQQQVEPFYHKIQELCSSSLLKYNHGKYYYALQSFNECLSMVEKELSKQGLDLNHSTLETNQPQDNTKALYFSNQLLDNSSSTCLVEHINEDFFANLSDTSQNYYLYLYYQLCFQLAKCHFKLGQLSKAYFYLYNICSRCENITNDLEYSLLLHEVEQMVLFDKVIDDNKTTYSEELENYRSPKRKNSLPTSNVIQSRLNPAIPASHTINPKLYFPLTYTPEQRDDWQSTFMKYQKKVCK</sequence>
<dbReference type="GeneID" id="8849612"/>
<keyword evidence="2" id="KW-1185">Reference proteome</keyword>
<evidence type="ECO:0000313" key="2">
    <source>
        <dbReference type="Proteomes" id="UP000006671"/>
    </source>
</evidence>
<dbReference type="Proteomes" id="UP000006671">
    <property type="component" value="Unassembled WGS sequence"/>
</dbReference>
<dbReference type="OMA" id="YLYLYYQ"/>
<dbReference type="OrthoDB" id="10267385at2759"/>
<organism evidence="2">
    <name type="scientific">Naegleria gruberi</name>
    <name type="common">Amoeba</name>
    <dbReference type="NCBI Taxonomy" id="5762"/>
    <lineage>
        <taxon>Eukaryota</taxon>
        <taxon>Discoba</taxon>
        <taxon>Heterolobosea</taxon>
        <taxon>Tetramitia</taxon>
        <taxon>Eutetramitia</taxon>
        <taxon>Vahlkampfiidae</taxon>
        <taxon>Naegleria</taxon>
    </lineage>
</organism>
<dbReference type="VEuPathDB" id="AmoebaDB:NAEGRDRAFT_78598"/>
<reference evidence="1 2" key="1">
    <citation type="journal article" date="2010" name="Cell">
        <title>The genome of Naegleria gruberi illuminates early eukaryotic versatility.</title>
        <authorList>
            <person name="Fritz-Laylin L.K."/>
            <person name="Prochnik S.E."/>
            <person name="Ginger M.L."/>
            <person name="Dacks J.B."/>
            <person name="Carpenter M.L."/>
            <person name="Field M.C."/>
            <person name="Kuo A."/>
            <person name="Paredez A."/>
            <person name="Chapman J."/>
            <person name="Pham J."/>
            <person name="Shu S."/>
            <person name="Neupane R."/>
            <person name="Cipriano M."/>
            <person name="Mancuso J."/>
            <person name="Tu H."/>
            <person name="Salamov A."/>
            <person name="Lindquist E."/>
            <person name="Shapiro H."/>
            <person name="Lucas S."/>
            <person name="Grigoriev I.V."/>
            <person name="Cande W.Z."/>
            <person name="Fulton C."/>
            <person name="Rokhsar D.S."/>
            <person name="Dawson S.C."/>
        </authorList>
    </citation>
    <scope>NUCLEOTIDE SEQUENCE [LARGE SCALE GENOMIC DNA]</scope>
    <source>
        <strain evidence="1 2">NEG-M</strain>
    </source>
</reference>
<dbReference type="RefSeq" id="XP_002680737.1">
    <property type="nucleotide sequence ID" value="XM_002680691.1"/>
</dbReference>
<protein>
    <submittedName>
        <fullName evidence="1">Uncharacterized protein</fullName>
    </submittedName>
</protein>
<dbReference type="KEGG" id="ngr:NAEGRDRAFT_78598"/>
<evidence type="ECO:0000313" key="1">
    <source>
        <dbReference type="EMBL" id="EFC47993.1"/>
    </source>
</evidence>
<name>D2V4U4_NAEGR</name>
<dbReference type="EMBL" id="GG738852">
    <property type="protein sequence ID" value="EFC47993.1"/>
    <property type="molecule type" value="Genomic_DNA"/>
</dbReference>
<accession>D2V4U4</accession>
<proteinExistence type="predicted"/>
<dbReference type="AlphaFoldDB" id="D2V4U4"/>
<gene>
    <name evidence="1" type="ORF">NAEGRDRAFT_78598</name>
</gene>